<evidence type="ECO:0000313" key="1">
    <source>
        <dbReference type="EMBL" id="OMJ90401.1"/>
    </source>
</evidence>
<gene>
    <name evidence="1" type="ORF">SteCoe_7203</name>
</gene>
<evidence type="ECO:0000313" key="2">
    <source>
        <dbReference type="Proteomes" id="UP000187209"/>
    </source>
</evidence>
<name>A0A1R2CN40_9CILI</name>
<dbReference type="AlphaFoldDB" id="A0A1R2CN40"/>
<sequence length="93" mass="11167">MQSHYSSPLPQEEHLPAIRSIKGPLHLSQKPKIVLKRLQSETRQNIRLSWTSKLMNWKAILDDQKEYRELITKIELYNQKLKVQKRRKRVSPH</sequence>
<protein>
    <submittedName>
        <fullName evidence="1">Uncharacterized protein</fullName>
    </submittedName>
</protein>
<accession>A0A1R2CN40</accession>
<reference evidence="1 2" key="1">
    <citation type="submission" date="2016-11" db="EMBL/GenBank/DDBJ databases">
        <title>The macronuclear genome of Stentor coeruleus: a giant cell with tiny introns.</title>
        <authorList>
            <person name="Slabodnick M."/>
            <person name="Ruby J.G."/>
            <person name="Reiff S.B."/>
            <person name="Swart E.C."/>
            <person name="Gosai S."/>
            <person name="Prabakaran S."/>
            <person name="Witkowska E."/>
            <person name="Larue G.E."/>
            <person name="Fisher S."/>
            <person name="Freeman R.M."/>
            <person name="Gunawardena J."/>
            <person name="Chu W."/>
            <person name="Stover N.A."/>
            <person name="Gregory B.D."/>
            <person name="Nowacki M."/>
            <person name="Derisi J."/>
            <person name="Roy S.W."/>
            <person name="Marshall W.F."/>
            <person name="Sood P."/>
        </authorList>
    </citation>
    <scope>NUCLEOTIDE SEQUENCE [LARGE SCALE GENOMIC DNA]</scope>
    <source>
        <strain evidence="1">WM001</strain>
    </source>
</reference>
<dbReference type="Proteomes" id="UP000187209">
    <property type="component" value="Unassembled WGS sequence"/>
</dbReference>
<organism evidence="1 2">
    <name type="scientific">Stentor coeruleus</name>
    <dbReference type="NCBI Taxonomy" id="5963"/>
    <lineage>
        <taxon>Eukaryota</taxon>
        <taxon>Sar</taxon>
        <taxon>Alveolata</taxon>
        <taxon>Ciliophora</taxon>
        <taxon>Postciliodesmatophora</taxon>
        <taxon>Heterotrichea</taxon>
        <taxon>Heterotrichida</taxon>
        <taxon>Stentoridae</taxon>
        <taxon>Stentor</taxon>
    </lineage>
</organism>
<proteinExistence type="predicted"/>
<comment type="caution">
    <text evidence="1">The sequence shown here is derived from an EMBL/GenBank/DDBJ whole genome shotgun (WGS) entry which is preliminary data.</text>
</comment>
<dbReference type="EMBL" id="MPUH01000103">
    <property type="protein sequence ID" value="OMJ90401.1"/>
    <property type="molecule type" value="Genomic_DNA"/>
</dbReference>
<keyword evidence="2" id="KW-1185">Reference proteome</keyword>